<dbReference type="Proteomes" id="UP000579605">
    <property type="component" value="Unassembled WGS sequence"/>
</dbReference>
<protein>
    <submittedName>
        <fullName evidence="10">Subtilisin family serine protease</fullName>
    </submittedName>
</protein>
<dbReference type="SUPFAM" id="SSF49785">
    <property type="entry name" value="Galactose-binding domain-like"/>
    <property type="match status" value="1"/>
</dbReference>
<dbReference type="SUPFAM" id="SSF63825">
    <property type="entry name" value="YWTD domain"/>
    <property type="match status" value="1"/>
</dbReference>
<feature type="domain" description="Malectin" evidence="9">
    <location>
        <begin position="1343"/>
        <end position="1468"/>
    </location>
</feature>
<evidence type="ECO:0000259" key="9">
    <source>
        <dbReference type="Pfam" id="PF11721"/>
    </source>
</evidence>
<proteinExistence type="inferred from homology"/>
<sequence length="1500" mass="158227">MFRRRDRAGSPHPVSRPVKRPAGRPSGRRSSAARRSLVLATGAVLAVLAGLLAPAAAVAGQSPTTKATKPAPISKAVQSKLAAKGAADVWLVFSQRADLKKAAKVKDWDARGAAVVKALKATATRSQARAKTTLKAKRVEYTAYWGANRILVRGATPSLTRALAALPGVQQITELRTWKLPPAQKATARKKVDAVEWGIAAIRADQVWSDYGVRGEGITVANVDTGVQYDHPALVGKYRGNRGDGTFDHNYNWFDPANVCGTPSTEPCDNVGHGTHTMGTMVGDDGTGNQVGVAPGANWIAAKGCESDSCTDTSLLAAGQWTLAPTDLNGQNPRPDLRPNVVNNSWGGSNGSDVDPWFDEIVQAWTAGGQFAVFSNGNDGPGCDTTGSPADSPYAFGVGAFNQAGQIADFSSRGPGANGEIRPNVSAPGENVRSSVPGNGYDYYSGTSMAAPHVSGTVALLWSAAPALAGDVEATRALLNETAVDVDDQTCGGTADNNNVWGEGRVDALAAVDAAPRGDTGVLTGTVTAADGGAPIAGATVSVEGPLSRTTTTGEDGTYRLTLSVGGYTVSVHAFGYVDQTEQVTVSKDDTTTQDFALTAAPSHSLSGTVTDARGQPVAGVDVTAEGTPMPPATTDEQGHYAFDAVPEGSYTVTVAGSGCMAEESKDVTVDGDKVVDFRLADRADDYGYRCVVESADYIEGDTNVGLVDDDAAVPIDLPFRGVLYGAGYNEAYASTNGHLTFTSPSAEFGNTQIPNRAEPNAAIYPFWDDLVLDEESGLYTGTSGSAPNRTFVVEWRNALILASESGARVDAEIVLHENGDIVLNWRNLDENDPLERGASATTGIENADGTDALQYSYNSPVLADGQSVRFTLPPNGFVTGRVTDKDDGNPVANATVDVLDGDTVVRQLRTDADGIYFGQVWVGAYTLKVSATNYVSQTAQVSVAEGQTVRKDFVLRTARAEVDSPDLSWVLPQGVKQQATFTISNTGSAPLTWQALESGGRRTAAKAAKVAEARTKVSAKAKDANARTAVGRYTRTERERARPSAAGGVLASWPVEGAEVAWGVGYDGDVWVSDPPNRTNNEFTAAGEPVQTLTADWAGEWNGDMAYDFRRGRMCQVNVGGDNGISCWDPASGAVDYSLTGSPWSAISQRGLAYRADDDSFYVGGWNEDVLYHVAGASSSNPGEVLGQCSLAGASMAGLAWNSTAGVLWVTTNSPTDDILEVDPDDCGVITTLGFPDGDGFAGAGAELDFSGNLWVTSQASNKAFLVETGVPQATDVPWLSEKPEKGTVPVGGEQDVTVTVDTTGLEPGVYRATVILDTTSGRQRFVQLPVQVVVAGYWKGVNAGGGAYTDSQGLPWVADQQYRSGRFGWVGTSTVHAVGSQVDIRGTDDDPLYRDLRQGMEAYRFDRLPAGKYEVTMDFAELARSPRVDWRMFDVDVEGQWALVGYDIADEVGGRRADSHSIVVDVPEGGTLQVTFHPRRSYRPPVVNALRVVQRPDL</sequence>
<feature type="region of interest" description="Disordered" evidence="7">
    <location>
        <begin position="1"/>
        <end position="33"/>
    </location>
</feature>
<evidence type="ECO:0000313" key="11">
    <source>
        <dbReference type="Proteomes" id="UP000579605"/>
    </source>
</evidence>
<feature type="region of interest" description="Disordered" evidence="7">
    <location>
        <begin position="413"/>
        <end position="433"/>
    </location>
</feature>
<dbReference type="InterPro" id="IPR036852">
    <property type="entry name" value="Peptidase_S8/S53_dom_sf"/>
</dbReference>
<dbReference type="SUPFAM" id="SSF52743">
    <property type="entry name" value="Subtilisin-like"/>
    <property type="match status" value="1"/>
</dbReference>
<dbReference type="PRINTS" id="PR00723">
    <property type="entry name" value="SUBTILISIN"/>
</dbReference>
<keyword evidence="3 6" id="KW-0378">Hydrolase</keyword>
<evidence type="ECO:0000256" key="4">
    <source>
        <dbReference type="ARBA" id="ARBA00022825"/>
    </source>
</evidence>
<dbReference type="Pfam" id="PF11721">
    <property type="entry name" value="Malectin"/>
    <property type="match status" value="1"/>
</dbReference>
<dbReference type="InterPro" id="IPR013784">
    <property type="entry name" value="Carb-bd-like_fold"/>
</dbReference>
<comment type="caution">
    <text evidence="10">The sequence shown here is derived from an EMBL/GenBank/DDBJ whole genome shotgun (WGS) entry which is preliminary data.</text>
</comment>
<evidence type="ECO:0000256" key="3">
    <source>
        <dbReference type="ARBA" id="ARBA00022801"/>
    </source>
</evidence>
<comment type="similarity">
    <text evidence="1 6">Belongs to the peptidase S8 family.</text>
</comment>
<dbReference type="Gene3D" id="3.40.50.200">
    <property type="entry name" value="Peptidase S8/S53 domain"/>
    <property type="match status" value="1"/>
</dbReference>
<feature type="compositionally biased region" description="Low complexity" evidence="7">
    <location>
        <begin position="23"/>
        <end position="33"/>
    </location>
</feature>
<name>A0A852ZQS4_9ACTN</name>
<feature type="active site" description="Charge relay system" evidence="5 6">
    <location>
        <position position="273"/>
    </location>
</feature>
<dbReference type="GO" id="GO:0004252">
    <property type="term" value="F:serine-type endopeptidase activity"/>
    <property type="evidence" value="ECO:0007669"/>
    <property type="project" value="UniProtKB-UniRule"/>
</dbReference>
<dbReference type="InterPro" id="IPR023828">
    <property type="entry name" value="Peptidase_S8_Ser-AS"/>
</dbReference>
<evidence type="ECO:0000313" key="10">
    <source>
        <dbReference type="EMBL" id="NYH91769.1"/>
    </source>
</evidence>
<organism evidence="10 11">
    <name type="scientific">Actinopolymorpha rutila</name>
    <dbReference type="NCBI Taxonomy" id="446787"/>
    <lineage>
        <taxon>Bacteria</taxon>
        <taxon>Bacillati</taxon>
        <taxon>Actinomycetota</taxon>
        <taxon>Actinomycetes</taxon>
        <taxon>Propionibacteriales</taxon>
        <taxon>Actinopolymorphaceae</taxon>
        <taxon>Actinopolymorpha</taxon>
    </lineage>
</organism>
<evidence type="ECO:0000256" key="2">
    <source>
        <dbReference type="ARBA" id="ARBA00022670"/>
    </source>
</evidence>
<dbReference type="InterPro" id="IPR015500">
    <property type="entry name" value="Peptidase_S8_subtilisin-rel"/>
</dbReference>
<dbReference type="InterPro" id="IPR021720">
    <property type="entry name" value="Malectin_dom"/>
</dbReference>
<evidence type="ECO:0000256" key="6">
    <source>
        <dbReference type="PROSITE-ProRule" id="PRU01240"/>
    </source>
</evidence>
<dbReference type="SUPFAM" id="SSF49464">
    <property type="entry name" value="Carboxypeptidase regulatory domain-like"/>
    <property type="match status" value="2"/>
</dbReference>
<feature type="domain" description="Peptidase S8/S53" evidence="8">
    <location>
        <begin position="215"/>
        <end position="489"/>
    </location>
</feature>
<dbReference type="InterPro" id="IPR000209">
    <property type="entry name" value="Peptidase_S8/S53_dom"/>
</dbReference>
<dbReference type="Pfam" id="PF00082">
    <property type="entry name" value="Peptidase_S8"/>
    <property type="match status" value="1"/>
</dbReference>
<dbReference type="EMBL" id="JACBZH010000001">
    <property type="protein sequence ID" value="NYH91769.1"/>
    <property type="molecule type" value="Genomic_DNA"/>
</dbReference>
<keyword evidence="2 6" id="KW-0645">Protease</keyword>
<dbReference type="CDD" id="cd07481">
    <property type="entry name" value="Peptidases_S8_BacillopeptidaseF-like"/>
    <property type="match status" value="1"/>
</dbReference>
<dbReference type="Gene3D" id="2.60.120.430">
    <property type="entry name" value="Galactose-binding lectin"/>
    <property type="match status" value="1"/>
</dbReference>
<evidence type="ECO:0000256" key="5">
    <source>
        <dbReference type="PIRSR" id="PIRSR615500-1"/>
    </source>
</evidence>
<keyword evidence="4 6" id="KW-0720">Serine protease</keyword>
<dbReference type="InterPro" id="IPR050131">
    <property type="entry name" value="Peptidase_S8_subtilisin-like"/>
</dbReference>
<dbReference type="InterPro" id="IPR033857">
    <property type="entry name" value="Bacillopeptidase_F"/>
</dbReference>
<evidence type="ECO:0000256" key="1">
    <source>
        <dbReference type="ARBA" id="ARBA00011073"/>
    </source>
</evidence>
<gene>
    <name evidence="10" type="ORF">F4554_004407</name>
</gene>
<evidence type="ECO:0000256" key="7">
    <source>
        <dbReference type="SAM" id="MobiDB-lite"/>
    </source>
</evidence>
<dbReference type="PROSITE" id="PS00138">
    <property type="entry name" value="SUBTILASE_SER"/>
    <property type="match status" value="1"/>
</dbReference>
<dbReference type="InterPro" id="IPR008969">
    <property type="entry name" value="CarboxyPept-like_regulatory"/>
</dbReference>
<reference evidence="10 11" key="1">
    <citation type="submission" date="2020-07" db="EMBL/GenBank/DDBJ databases">
        <title>Sequencing the genomes of 1000 actinobacteria strains.</title>
        <authorList>
            <person name="Klenk H.-P."/>
        </authorList>
    </citation>
    <scope>NUCLEOTIDE SEQUENCE [LARGE SCALE GENOMIC DNA]</scope>
    <source>
        <strain evidence="10 11">DSM 18448</strain>
    </source>
</reference>
<accession>A0A852ZQS4</accession>
<feature type="active site" description="Charge relay system" evidence="5 6">
    <location>
        <position position="448"/>
    </location>
</feature>
<dbReference type="SUPFAM" id="SSF49452">
    <property type="entry name" value="Starch-binding domain-like"/>
    <property type="match status" value="1"/>
</dbReference>
<dbReference type="Gene3D" id="2.60.40.1120">
    <property type="entry name" value="Carboxypeptidase-like, regulatory domain"/>
    <property type="match status" value="3"/>
</dbReference>
<dbReference type="InterPro" id="IPR008979">
    <property type="entry name" value="Galactose-bd-like_sf"/>
</dbReference>
<dbReference type="PANTHER" id="PTHR43806:SF67">
    <property type="entry name" value="EGF-LIKE DOMAIN-CONTAINING PROTEIN"/>
    <property type="match status" value="1"/>
</dbReference>
<evidence type="ECO:0000259" key="8">
    <source>
        <dbReference type="Pfam" id="PF00082"/>
    </source>
</evidence>
<keyword evidence="11" id="KW-1185">Reference proteome</keyword>
<dbReference type="PROSITE" id="PS51892">
    <property type="entry name" value="SUBTILASE"/>
    <property type="match status" value="1"/>
</dbReference>
<dbReference type="GO" id="GO:0030246">
    <property type="term" value="F:carbohydrate binding"/>
    <property type="evidence" value="ECO:0007669"/>
    <property type="project" value="InterPro"/>
</dbReference>
<dbReference type="Pfam" id="PF13620">
    <property type="entry name" value="CarboxypepD_reg"/>
    <property type="match status" value="3"/>
</dbReference>
<dbReference type="RefSeq" id="WP_179789299.1">
    <property type="nucleotide sequence ID" value="NZ_BAAARR010000001.1"/>
</dbReference>
<dbReference type="PANTHER" id="PTHR43806">
    <property type="entry name" value="PEPTIDASE S8"/>
    <property type="match status" value="1"/>
</dbReference>
<feature type="active site" description="Charge relay system" evidence="5 6">
    <location>
        <position position="224"/>
    </location>
</feature>
<dbReference type="GO" id="GO:0006508">
    <property type="term" value="P:proteolysis"/>
    <property type="evidence" value="ECO:0007669"/>
    <property type="project" value="UniProtKB-KW"/>
</dbReference>